<dbReference type="Proteomes" id="UP001058974">
    <property type="component" value="Chromosome 6"/>
</dbReference>
<organism evidence="2 3">
    <name type="scientific">Pisum sativum</name>
    <name type="common">Garden pea</name>
    <name type="synonym">Lathyrus oleraceus</name>
    <dbReference type="NCBI Taxonomy" id="3888"/>
    <lineage>
        <taxon>Eukaryota</taxon>
        <taxon>Viridiplantae</taxon>
        <taxon>Streptophyta</taxon>
        <taxon>Embryophyta</taxon>
        <taxon>Tracheophyta</taxon>
        <taxon>Spermatophyta</taxon>
        <taxon>Magnoliopsida</taxon>
        <taxon>eudicotyledons</taxon>
        <taxon>Gunneridae</taxon>
        <taxon>Pentapetalae</taxon>
        <taxon>rosids</taxon>
        <taxon>fabids</taxon>
        <taxon>Fabales</taxon>
        <taxon>Fabaceae</taxon>
        <taxon>Papilionoideae</taxon>
        <taxon>50 kb inversion clade</taxon>
        <taxon>NPAAA clade</taxon>
        <taxon>Hologalegina</taxon>
        <taxon>IRL clade</taxon>
        <taxon>Fabeae</taxon>
        <taxon>Lathyrus</taxon>
    </lineage>
</organism>
<name>A0A9D4WGZ6_PEA</name>
<keyword evidence="3" id="KW-1185">Reference proteome</keyword>
<protein>
    <submittedName>
        <fullName evidence="2">Uncharacterized protein</fullName>
    </submittedName>
</protein>
<gene>
    <name evidence="2" type="ORF">KIW84_065965</name>
</gene>
<dbReference type="AlphaFoldDB" id="A0A9D4WGZ6"/>
<dbReference type="Gramene" id="Psat06G0596500-T1">
    <property type="protein sequence ID" value="KAI5401313.1"/>
    <property type="gene ID" value="KIW84_065965"/>
</dbReference>
<comment type="caution">
    <text evidence="2">The sequence shown here is derived from an EMBL/GenBank/DDBJ whole genome shotgun (WGS) entry which is preliminary data.</text>
</comment>
<dbReference type="EMBL" id="JAMSHJ010000006">
    <property type="protein sequence ID" value="KAI5401313.1"/>
    <property type="molecule type" value="Genomic_DNA"/>
</dbReference>
<evidence type="ECO:0000313" key="2">
    <source>
        <dbReference type="EMBL" id="KAI5401313.1"/>
    </source>
</evidence>
<feature type="compositionally biased region" description="Polar residues" evidence="1">
    <location>
        <begin position="108"/>
        <end position="125"/>
    </location>
</feature>
<proteinExistence type="predicted"/>
<sequence>MSKPSSSTPSKSTKDQLVPMIVFANVDHSDVVTDVVPLSIVPGHVPTKRRARTPIMKKAKPSIKPHLMTSLYLDPIKTTDVEPDVAASAKGYVIPKVVGSVESSGKSDTGTISLNKPRSDKTLGQSSMNVADKDIIDKISCVLISQVLGIEANSVVVLDVTTSLA</sequence>
<evidence type="ECO:0000256" key="1">
    <source>
        <dbReference type="SAM" id="MobiDB-lite"/>
    </source>
</evidence>
<accession>A0A9D4WGZ6</accession>
<evidence type="ECO:0000313" key="3">
    <source>
        <dbReference type="Proteomes" id="UP001058974"/>
    </source>
</evidence>
<reference evidence="2 3" key="1">
    <citation type="journal article" date="2022" name="Nat. Genet.">
        <title>Improved pea reference genome and pan-genome highlight genomic features and evolutionary characteristics.</title>
        <authorList>
            <person name="Yang T."/>
            <person name="Liu R."/>
            <person name="Luo Y."/>
            <person name="Hu S."/>
            <person name="Wang D."/>
            <person name="Wang C."/>
            <person name="Pandey M.K."/>
            <person name="Ge S."/>
            <person name="Xu Q."/>
            <person name="Li N."/>
            <person name="Li G."/>
            <person name="Huang Y."/>
            <person name="Saxena R.K."/>
            <person name="Ji Y."/>
            <person name="Li M."/>
            <person name="Yan X."/>
            <person name="He Y."/>
            <person name="Liu Y."/>
            <person name="Wang X."/>
            <person name="Xiang C."/>
            <person name="Varshney R.K."/>
            <person name="Ding H."/>
            <person name="Gao S."/>
            <person name="Zong X."/>
        </authorList>
    </citation>
    <scope>NUCLEOTIDE SEQUENCE [LARGE SCALE GENOMIC DNA]</scope>
    <source>
        <strain evidence="2 3">cv. Zhongwan 6</strain>
    </source>
</reference>
<feature type="region of interest" description="Disordered" evidence="1">
    <location>
        <begin position="101"/>
        <end position="125"/>
    </location>
</feature>